<dbReference type="Pfam" id="PF03783">
    <property type="entry name" value="CsgG"/>
    <property type="match status" value="1"/>
</dbReference>
<gene>
    <name evidence="1" type="ORF">DES52_11316</name>
</gene>
<evidence type="ECO:0000313" key="2">
    <source>
        <dbReference type="Proteomes" id="UP000248326"/>
    </source>
</evidence>
<proteinExistence type="predicted"/>
<dbReference type="EMBL" id="QJSX01000013">
    <property type="protein sequence ID" value="PYE51970.1"/>
    <property type="molecule type" value="Genomic_DNA"/>
</dbReference>
<name>A0A318S4R1_9DEIO</name>
<dbReference type="AlphaFoldDB" id="A0A318S4R1"/>
<dbReference type="GO" id="GO:0030288">
    <property type="term" value="C:outer membrane-bounded periplasmic space"/>
    <property type="evidence" value="ECO:0007669"/>
    <property type="project" value="InterPro"/>
</dbReference>
<dbReference type="InterPro" id="IPR005534">
    <property type="entry name" value="Curli_assmbl/transp-comp_CsgG"/>
</dbReference>
<organism evidence="1 2">
    <name type="scientific">Deinococcus yavapaiensis KR-236</name>
    <dbReference type="NCBI Taxonomy" id="694435"/>
    <lineage>
        <taxon>Bacteria</taxon>
        <taxon>Thermotogati</taxon>
        <taxon>Deinococcota</taxon>
        <taxon>Deinococci</taxon>
        <taxon>Deinococcales</taxon>
        <taxon>Deinococcaceae</taxon>
        <taxon>Deinococcus</taxon>
    </lineage>
</organism>
<dbReference type="Gene3D" id="3.40.50.10610">
    <property type="entry name" value="ABC-type transport auxiliary lipoprotein component"/>
    <property type="match status" value="1"/>
</dbReference>
<evidence type="ECO:0008006" key="3">
    <source>
        <dbReference type="Google" id="ProtNLM"/>
    </source>
</evidence>
<reference evidence="1 2" key="1">
    <citation type="submission" date="2018-06" db="EMBL/GenBank/DDBJ databases">
        <title>Genomic Encyclopedia of Type Strains, Phase IV (KMG-IV): sequencing the most valuable type-strain genomes for metagenomic binning, comparative biology and taxonomic classification.</title>
        <authorList>
            <person name="Goeker M."/>
        </authorList>
    </citation>
    <scope>NUCLEOTIDE SEQUENCE [LARGE SCALE GENOMIC DNA]</scope>
    <source>
        <strain evidence="1 2">DSM 18048</strain>
    </source>
</reference>
<sequence length="174" mass="18541">MRDPIPAFTGTARSMIVLDMESANDSASRVFQQAALGNEAFRSRFKVIDRETLKVLLNDQKLAAVGLLNAASVAALGKQTGASLILKSNLNLLDARSNSGGSAKYGYYTYYTSQAEVSVSVVDVETGEVVVTATGRGSGYDSKSSGDALRMQAFREAAESAIDNLVRAYVKRVS</sequence>
<comment type="caution">
    <text evidence="1">The sequence shown here is derived from an EMBL/GenBank/DDBJ whole genome shotgun (WGS) entry which is preliminary data.</text>
</comment>
<evidence type="ECO:0000313" key="1">
    <source>
        <dbReference type="EMBL" id="PYE51970.1"/>
    </source>
</evidence>
<dbReference type="Proteomes" id="UP000248326">
    <property type="component" value="Unassembled WGS sequence"/>
</dbReference>
<accession>A0A318S4R1</accession>
<protein>
    <recommendedName>
        <fullName evidence="3">Curli production assembly/transport component CsgG</fullName>
    </recommendedName>
</protein>
<keyword evidence="2" id="KW-1185">Reference proteome</keyword>